<dbReference type="InterPro" id="IPR043429">
    <property type="entry name" value="ArtM/GltK/GlnP/TcyL/YhdX-like"/>
</dbReference>
<comment type="subcellular location">
    <subcellularLocation>
        <location evidence="2">Cell inner membrane</location>
        <topology evidence="2">Multi-pass membrane protein</topology>
    </subcellularLocation>
    <subcellularLocation>
        <location evidence="10">Cell membrane</location>
        <topology evidence="10">Multi-pass membrane protein</topology>
    </subcellularLocation>
</comment>
<dbReference type="InterPro" id="IPR010065">
    <property type="entry name" value="AA_ABC_transptr_permease_3TM"/>
</dbReference>
<dbReference type="RefSeq" id="WP_057624636.1">
    <property type="nucleotide sequence ID" value="NZ_LKHV02000001.1"/>
</dbReference>
<evidence type="ECO:0000256" key="1">
    <source>
        <dbReference type="ARBA" id="ARBA00003159"/>
    </source>
</evidence>
<evidence type="ECO:0000256" key="10">
    <source>
        <dbReference type="RuleBase" id="RU363032"/>
    </source>
</evidence>
<evidence type="ECO:0000256" key="7">
    <source>
        <dbReference type="ARBA" id="ARBA00022970"/>
    </source>
</evidence>
<dbReference type="NCBIfam" id="TIGR01726">
    <property type="entry name" value="HEQRo_perm_3TM"/>
    <property type="match status" value="1"/>
</dbReference>
<feature type="transmembrane region" description="Helical" evidence="10">
    <location>
        <begin position="178"/>
        <end position="198"/>
    </location>
</feature>
<reference evidence="13" key="2">
    <citation type="journal article" date="2016" name="Genome Announc.">
        <title>Draft Genome Sequences of Two Novel Amoeba-Resistant Intranuclear Bacteria, 'Candidatus Berkiella cookevillensis' and 'Candidatus Berkiella aquae'.</title>
        <authorList>
            <person name="Mehari Y.T."/>
            <person name="Arivett B.A."/>
            <person name="Farone A.L."/>
            <person name="Gunderson J.H."/>
            <person name="Farone M.B."/>
        </authorList>
    </citation>
    <scope>NUCLEOTIDE SEQUENCE</scope>
    <source>
        <strain evidence="13">CC99</strain>
    </source>
</reference>
<dbReference type="OrthoDB" id="4404959at2"/>
<dbReference type="PANTHER" id="PTHR30614">
    <property type="entry name" value="MEMBRANE COMPONENT OF AMINO ACID ABC TRANSPORTER"/>
    <property type="match status" value="1"/>
</dbReference>
<evidence type="ECO:0000256" key="6">
    <source>
        <dbReference type="ARBA" id="ARBA00022692"/>
    </source>
</evidence>
<dbReference type="Proteomes" id="UP000051494">
    <property type="component" value="Unassembled WGS sequence"/>
</dbReference>
<evidence type="ECO:0000256" key="2">
    <source>
        <dbReference type="ARBA" id="ARBA00004429"/>
    </source>
</evidence>
<organism evidence="12">
    <name type="scientific">Candidatus Berkiella cookevillensis</name>
    <dbReference type="NCBI Taxonomy" id="437022"/>
    <lineage>
        <taxon>Bacteria</taxon>
        <taxon>Pseudomonadati</taxon>
        <taxon>Pseudomonadota</taxon>
        <taxon>Gammaproteobacteria</taxon>
        <taxon>Candidatus Berkiellales</taxon>
        <taxon>Candidatus Berkiellaceae</taxon>
        <taxon>Candidatus Berkiella</taxon>
    </lineage>
</organism>
<evidence type="ECO:0000256" key="5">
    <source>
        <dbReference type="ARBA" id="ARBA00022475"/>
    </source>
</evidence>
<keyword evidence="8 10" id="KW-1133">Transmembrane helix</keyword>
<gene>
    <name evidence="12" type="primary">artQ_2</name>
    <name evidence="13" type="ORF">CC99x_004175</name>
    <name evidence="12" type="ORF">CC99x_01544</name>
</gene>
<evidence type="ECO:0000256" key="9">
    <source>
        <dbReference type="ARBA" id="ARBA00023136"/>
    </source>
</evidence>
<dbReference type="STRING" id="437022.CC99x_01544"/>
<dbReference type="InterPro" id="IPR035906">
    <property type="entry name" value="MetI-like_sf"/>
</dbReference>
<comment type="caution">
    <text evidence="12">The sequence shown here is derived from an EMBL/GenBank/DDBJ whole genome shotgun (WGS) entry which is preliminary data.</text>
</comment>
<feature type="domain" description="ABC transmembrane type-1" evidence="11">
    <location>
        <begin position="15"/>
        <end position="202"/>
    </location>
</feature>
<dbReference type="PANTHER" id="PTHR30614:SF20">
    <property type="entry name" value="GLUTAMINE TRANSPORT SYSTEM PERMEASE PROTEIN GLNP"/>
    <property type="match status" value="1"/>
</dbReference>
<comment type="function">
    <text evidence="1">Part of the binding-protein-dependent transport system for glutamine; probably responsible for the translocation of the substrate across the membrane.</text>
</comment>
<dbReference type="GO" id="GO:0006865">
    <property type="term" value="P:amino acid transport"/>
    <property type="evidence" value="ECO:0007669"/>
    <property type="project" value="UniProtKB-KW"/>
</dbReference>
<dbReference type="Gene3D" id="1.10.3720.10">
    <property type="entry name" value="MetI-like"/>
    <property type="match status" value="1"/>
</dbReference>
<dbReference type="PROSITE" id="PS50928">
    <property type="entry name" value="ABC_TM1"/>
    <property type="match status" value="1"/>
</dbReference>
<dbReference type="AlphaFoldDB" id="A0A0Q9YCM2"/>
<evidence type="ECO:0000256" key="3">
    <source>
        <dbReference type="ARBA" id="ARBA00010072"/>
    </source>
</evidence>
<feature type="transmembrane region" description="Helical" evidence="10">
    <location>
        <begin position="51"/>
        <end position="72"/>
    </location>
</feature>
<dbReference type="GO" id="GO:0043190">
    <property type="term" value="C:ATP-binding cassette (ABC) transporter complex"/>
    <property type="evidence" value="ECO:0007669"/>
    <property type="project" value="InterPro"/>
</dbReference>
<keyword evidence="9 10" id="KW-0472">Membrane</keyword>
<dbReference type="Pfam" id="PF00528">
    <property type="entry name" value="BPD_transp_1"/>
    <property type="match status" value="1"/>
</dbReference>
<comment type="similarity">
    <text evidence="3">Belongs to the binding-protein-dependent transport system permease family. HisMQ subfamily.</text>
</comment>
<dbReference type="SUPFAM" id="SSF161098">
    <property type="entry name" value="MetI-like"/>
    <property type="match status" value="1"/>
</dbReference>
<keyword evidence="7" id="KW-0029">Amino-acid transport</keyword>
<dbReference type="InterPro" id="IPR000515">
    <property type="entry name" value="MetI-like"/>
</dbReference>
<keyword evidence="5" id="KW-1003">Cell membrane</keyword>
<feature type="transmembrane region" description="Helical" evidence="10">
    <location>
        <begin position="15"/>
        <end position="39"/>
    </location>
</feature>
<keyword evidence="4 10" id="KW-0813">Transport</keyword>
<dbReference type="CDD" id="cd06261">
    <property type="entry name" value="TM_PBP2"/>
    <property type="match status" value="1"/>
</dbReference>
<evidence type="ECO:0000256" key="8">
    <source>
        <dbReference type="ARBA" id="ARBA00022989"/>
    </source>
</evidence>
<keyword evidence="6 10" id="KW-0812">Transmembrane</keyword>
<evidence type="ECO:0000256" key="4">
    <source>
        <dbReference type="ARBA" id="ARBA00022448"/>
    </source>
</evidence>
<evidence type="ECO:0000313" key="13">
    <source>
        <dbReference type="EMBL" id="MCS5708095.1"/>
    </source>
</evidence>
<evidence type="ECO:0000313" key="14">
    <source>
        <dbReference type="Proteomes" id="UP000051494"/>
    </source>
</evidence>
<dbReference type="GO" id="GO:0022857">
    <property type="term" value="F:transmembrane transporter activity"/>
    <property type="evidence" value="ECO:0007669"/>
    <property type="project" value="InterPro"/>
</dbReference>
<evidence type="ECO:0000259" key="11">
    <source>
        <dbReference type="PROSITE" id="PS50928"/>
    </source>
</evidence>
<protein>
    <submittedName>
        <fullName evidence="13">Amino acid ABC transporter permease</fullName>
    </submittedName>
    <submittedName>
        <fullName evidence="12">Arginine transport system permease protein ArtQ</fullName>
    </submittedName>
</protein>
<reference evidence="13" key="3">
    <citation type="submission" date="2021-06" db="EMBL/GenBank/DDBJ databases">
        <title>Genomic Description and Analysis of Intracellular Bacteria, Candidatus Berkiella cookevillensis and Candidatus Berkiella aquae.</title>
        <authorList>
            <person name="Kidane D.T."/>
            <person name="Mehari Y.T."/>
            <person name="Rice F.C."/>
            <person name="Arivett B.A."/>
            <person name="Farone A.L."/>
            <person name="Berk S.G."/>
            <person name="Farone M.B."/>
        </authorList>
    </citation>
    <scope>NUCLEOTIDE SEQUENCE</scope>
    <source>
        <strain evidence="13">CC99</strain>
    </source>
</reference>
<accession>A0A0Q9YCM2</accession>
<evidence type="ECO:0000313" key="12">
    <source>
        <dbReference type="EMBL" id="KRG18332.1"/>
    </source>
</evidence>
<name>A0A0Q9YCM2_9GAMM</name>
<reference evidence="12" key="1">
    <citation type="submission" date="2015-09" db="EMBL/GenBank/DDBJ databases">
        <title>Draft Genome Sequences of Two Novel Amoeba-resistant Intranuclear Bacteria, Candidatus Berkiella cookevillensis and Candidatus Berkiella aquae.</title>
        <authorList>
            <person name="Mehari Y.T."/>
            <person name="Arivett B.A."/>
            <person name="Farone A.L."/>
            <person name="Gunderson J.H."/>
            <person name="Farone M.B."/>
        </authorList>
    </citation>
    <scope>NUCLEOTIDE SEQUENCE [LARGE SCALE GENOMIC DNA]</scope>
    <source>
        <strain evidence="12">CC99</strain>
    </source>
</reference>
<dbReference type="EMBL" id="LKHV01000007">
    <property type="protein sequence ID" value="KRG18332.1"/>
    <property type="molecule type" value="Genomic_DNA"/>
</dbReference>
<sequence length="215" mass="24049">MIDGIQNILFIGAGIYITLKILLGSVLLGLTMGTFIAILRYKNICLSIIKHYISIIRGTPVILQLSFIYFSVPTLTGFKLSIVSAGILSFGVNSSAYIAEILRSGIESLPAGQFEASKTLQIPSFYMWKDIILPQVFRNIFPAMINQSITLLKETALISTIGGMDLMRRAQSLAAEQFTYFMPMCIAACYYYGLILLIEYVSKKFEERSYHVKHS</sequence>
<keyword evidence="14" id="KW-1185">Reference proteome</keyword>
<proteinExistence type="inferred from homology"/>
<dbReference type="PATRIC" id="fig|1590042.3.peg.1569"/>
<dbReference type="EMBL" id="LKHV02000001">
    <property type="protein sequence ID" value="MCS5708095.1"/>
    <property type="molecule type" value="Genomic_DNA"/>
</dbReference>